<evidence type="ECO:0000313" key="2">
    <source>
        <dbReference type="Proteomes" id="UP000528286"/>
    </source>
</evidence>
<gene>
    <name evidence="1" type="ORF">GGR23_001243</name>
</gene>
<dbReference type="RefSeq" id="WP_183365307.1">
    <property type="nucleotide sequence ID" value="NZ_JACIEZ010000002.1"/>
</dbReference>
<proteinExistence type="predicted"/>
<name>A0A7W6J3D0_9HYPH</name>
<evidence type="ECO:0000313" key="1">
    <source>
        <dbReference type="EMBL" id="MBB4064066.1"/>
    </source>
</evidence>
<sequence length="85" mass="9586">MDTRSDELYDDIAVRVRDVVRTLRRCGISHAVTASAIGVSERTLKAYWSRGQNRRHIGPDRLTKLNRMADEAIRRHAALVEGLAA</sequence>
<comment type="caution">
    <text evidence="1">The sequence shown here is derived from an EMBL/GenBank/DDBJ whole genome shotgun (WGS) entry which is preliminary data.</text>
</comment>
<dbReference type="AlphaFoldDB" id="A0A7W6J3D0"/>
<protein>
    <submittedName>
        <fullName evidence="1">Uncharacterized protein</fullName>
    </submittedName>
</protein>
<organism evidence="1 2">
    <name type="scientific">Gellertiella hungarica</name>
    <dbReference type="NCBI Taxonomy" id="1572859"/>
    <lineage>
        <taxon>Bacteria</taxon>
        <taxon>Pseudomonadati</taxon>
        <taxon>Pseudomonadota</taxon>
        <taxon>Alphaproteobacteria</taxon>
        <taxon>Hyphomicrobiales</taxon>
        <taxon>Rhizobiaceae</taxon>
        <taxon>Gellertiella</taxon>
    </lineage>
</organism>
<accession>A0A7W6J3D0</accession>
<dbReference type="Proteomes" id="UP000528286">
    <property type="component" value="Unassembled WGS sequence"/>
</dbReference>
<reference evidence="1 2" key="1">
    <citation type="submission" date="2020-08" db="EMBL/GenBank/DDBJ databases">
        <title>Genomic Encyclopedia of Type Strains, Phase IV (KMG-IV): sequencing the most valuable type-strain genomes for metagenomic binning, comparative biology and taxonomic classification.</title>
        <authorList>
            <person name="Goeker M."/>
        </authorList>
    </citation>
    <scope>NUCLEOTIDE SEQUENCE [LARGE SCALE GENOMIC DNA]</scope>
    <source>
        <strain evidence="1 2">DSM 29853</strain>
    </source>
</reference>
<dbReference type="EMBL" id="JACIEZ010000002">
    <property type="protein sequence ID" value="MBB4064066.1"/>
    <property type="molecule type" value="Genomic_DNA"/>
</dbReference>
<keyword evidence="2" id="KW-1185">Reference proteome</keyword>